<dbReference type="RefSeq" id="WP_073106906.1">
    <property type="nucleotide sequence ID" value="NZ_FQZY01000015.1"/>
</dbReference>
<protein>
    <submittedName>
        <fullName evidence="2">Uncharacterized protein</fullName>
    </submittedName>
</protein>
<name>A0A1M6LLA0_9FIRM</name>
<feature type="transmembrane region" description="Helical" evidence="1">
    <location>
        <begin position="39"/>
        <end position="61"/>
    </location>
</feature>
<sequence>MFEKKVNDVDKKRVKKEAREGKVAKKKGGKSIGASVLSIVKVLVIAALFAGIVSVIIFMTMENKAEEAQLKTKVVVMKENVAQNTLIKSDEFDKYFVEMSVELTAVPESAYHSIKELPKDGLYIENAMGKS</sequence>
<organism evidence="2 3">
    <name type="scientific">Hespellia stercorisuis DSM 15480</name>
    <dbReference type="NCBI Taxonomy" id="1121950"/>
    <lineage>
        <taxon>Bacteria</taxon>
        <taxon>Bacillati</taxon>
        <taxon>Bacillota</taxon>
        <taxon>Clostridia</taxon>
        <taxon>Lachnospirales</taxon>
        <taxon>Lachnospiraceae</taxon>
        <taxon>Hespellia</taxon>
    </lineage>
</organism>
<evidence type="ECO:0000256" key="1">
    <source>
        <dbReference type="SAM" id="Phobius"/>
    </source>
</evidence>
<dbReference type="STRING" id="1121950.SAMN02745243_01203"/>
<keyword evidence="1" id="KW-1133">Transmembrane helix</keyword>
<reference evidence="2 3" key="1">
    <citation type="submission" date="2016-11" db="EMBL/GenBank/DDBJ databases">
        <authorList>
            <person name="Jaros S."/>
            <person name="Januszkiewicz K."/>
            <person name="Wedrychowicz H."/>
        </authorList>
    </citation>
    <scope>NUCLEOTIDE SEQUENCE [LARGE SCALE GENOMIC DNA]</scope>
    <source>
        <strain evidence="2 3">DSM 15480</strain>
    </source>
</reference>
<proteinExistence type="predicted"/>
<gene>
    <name evidence="2" type="ORF">SAMN02745243_01203</name>
</gene>
<evidence type="ECO:0000313" key="2">
    <source>
        <dbReference type="EMBL" id="SHJ71930.1"/>
    </source>
</evidence>
<evidence type="ECO:0000313" key="3">
    <source>
        <dbReference type="Proteomes" id="UP000184301"/>
    </source>
</evidence>
<dbReference type="Proteomes" id="UP000184301">
    <property type="component" value="Unassembled WGS sequence"/>
</dbReference>
<accession>A0A1M6LLA0</accession>
<keyword evidence="1" id="KW-0812">Transmembrane</keyword>
<dbReference type="AlphaFoldDB" id="A0A1M6LLA0"/>
<keyword evidence="1" id="KW-0472">Membrane</keyword>
<keyword evidence="3" id="KW-1185">Reference proteome</keyword>
<dbReference type="EMBL" id="FQZY01000015">
    <property type="protein sequence ID" value="SHJ71930.1"/>
    <property type="molecule type" value="Genomic_DNA"/>
</dbReference>